<dbReference type="GO" id="GO:0007030">
    <property type="term" value="P:Golgi organization"/>
    <property type="evidence" value="ECO:0007669"/>
    <property type="project" value="TreeGrafter"/>
</dbReference>
<dbReference type="GO" id="GO:0000139">
    <property type="term" value="C:Golgi membrane"/>
    <property type="evidence" value="ECO:0007669"/>
    <property type="project" value="GOC"/>
</dbReference>
<dbReference type="Proteomes" id="UP000556200">
    <property type="component" value="Unassembled WGS sequence"/>
</dbReference>
<evidence type="ECO:0000256" key="5">
    <source>
        <dbReference type="ARBA" id="ARBA00023121"/>
    </source>
</evidence>
<dbReference type="GO" id="GO:0043001">
    <property type="term" value="P:Golgi to plasma membrane protein transport"/>
    <property type="evidence" value="ECO:0007669"/>
    <property type="project" value="TreeGrafter"/>
</dbReference>
<organism evidence="7 8">
    <name type="scientific">Neopipo cinnamomea</name>
    <dbReference type="NCBI Taxonomy" id="456388"/>
    <lineage>
        <taxon>Eukaryota</taxon>
        <taxon>Metazoa</taxon>
        <taxon>Chordata</taxon>
        <taxon>Craniata</taxon>
        <taxon>Vertebrata</taxon>
        <taxon>Euteleostomi</taxon>
        <taxon>Archelosauria</taxon>
        <taxon>Archosauria</taxon>
        <taxon>Dinosauria</taxon>
        <taxon>Saurischia</taxon>
        <taxon>Theropoda</taxon>
        <taxon>Coelurosauria</taxon>
        <taxon>Aves</taxon>
        <taxon>Neognathae</taxon>
        <taxon>Neoaves</taxon>
        <taxon>Telluraves</taxon>
        <taxon>Australaves</taxon>
        <taxon>Passeriformes</taxon>
        <taxon>Tyrannidae</taxon>
        <taxon>Neopipo</taxon>
    </lineage>
</organism>
<dbReference type="GO" id="GO:0032580">
    <property type="term" value="C:Golgi cisterna membrane"/>
    <property type="evidence" value="ECO:0007669"/>
    <property type="project" value="UniProtKB-SubCell"/>
</dbReference>
<evidence type="ECO:0000256" key="6">
    <source>
        <dbReference type="ARBA" id="ARBA00023136"/>
    </source>
</evidence>
<dbReference type="AlphaFoldDB" id="A0A7K4RG64"/>
<protein>
    <submittedName>
        <fullName evidence="7">GLP3L protein</fullName>
    </submittedName>
</protein>
<evidence type="ECO:0000256" key="3">
    <source>
        <dbReference type="ARBA" id="ARBA00007284"/>
    </source>
</evidence>
<dbReference type="Pfam" id="PF05719">
    <property type="entry name" value="GPP34"/>
    <property type="match status" value="1"/>
</dbReference>
<gene>
    <name evidence="7" type="primary">Golph3l</name>
    <name evidence="7" type="ORF">NEOCIN_R08396</name>
</gene>
<evidence type="ECO:0000256" key="2">
    <source>
        <dbReference type="ARBA" id="ARBA00004546"/>
    </source>
</evidence>
<keyword evidence="8" id="KW-1185">Reference proteome</keyword>
<evidence type="ECO:0000313" key="8">
    <source>
        <dbReference type="Proteomes" id="UP000556200"/>
    </source>
</evidence>
<dbReference type="GO" id="GO:0048194">
    <property type="term" value="P:Golgi vesicle budding"/>
    <property type="evidence" value="ECO:0007669"/>
    <property type="project" value="TreeGrafter"/>
</dbReference>
<dbReference type="Gene3D" id="1.10.3630.10">
    <property type="entry name" value="yeast vps74-n-term truncation variant domain like"/>
    <property type="match status" value="1"/>
</dbReference>
<proteinExistence type="inferred from homology"/>
<comment type="subcellular location">
    <subcellularLocation>
        <location evidence="1">Golgi apparatus</location>
        <location evidence="1">Golgi stack membrane</location>
        <topology evidence="1">Peripheral membrane protein</topology>
        <orientation evidence="1">Cytoplasmic side</orientation>
    </subcellularLocation>
    <subcellularLocation>
        <location evidence="2">Golgi apparatus</location>
        <location evidence="2">trans-Golgi network membrane</location>
        <topology evidence="2">Peripheral membrane protein</topology>
        <orientation evidence="2">Cytoplasmic side</orientation>
    </subcellularLocation>
</comment>
<accession>A0A7K4RG64</accession>
<dbReference type="InterPro" id="IPR008628">
    <property type="entry name" value="GPP34-like"/>
</dbReference>
<keyword evidence="5" id="KW-0446">Lipid-binding</keyword>
<dbReference type="GO" id="GO:0005829">
    <property type="term" value="C:cytosol"/>
    <property type="evidence" value="ECO:0007669"/>
    <property type="project" value="TreeGrafter"/>
</dbReference>
<dbReference type="PANTHER" id="PTHR12704:SF4">
    <property type="entry name" value="GOLGI PHOSPHOPROTEIN 3-LIKE"/>
    <property type="match status" value="1"/>
</dbReference>
<evidence type="ECO:0000256" key="1">
    <source>
        <dbReference type="ARBA" id="ARBA00004344"/>
    </source>
</evidence>
<dbReference type="GO" id="GO:0006890">
    <property type="term" value="P:retrograde vesicle-mediated transport, Golgi to endoplasmic reticulum"/>
    <property type="evidence" value="ECO:0007669"/>
    <property type="project" value="TreeGrafter"/>
</dbReference>
<comment type="caution">
    <text evidence="7">The sequence shown here is derived from an EMBL/GenBank/DDBJ whole genome shotgun (WGS) entry which is preliminary data.</text>
</comment>
<evidence type="ECO:0000256" key="4">
    <source>
        <dbReference type="ARBA" id="ARBA00023034"/>
    </source>
</evidence>
<feature type="non-terminal residue" evidence="7">
    <location>
        <position position="182"/>
    </location>
</feature>
<reference evidence="7 8" key="1">
    <citation type="submission" date="2019-09" db="EMBL/GenBank/DDBJ databases">
        <title>Bird 10,000 Genomes (B10K) Project - Family phase.</title>
        <authorList>
            <person name="Zhang G."/>
        </authorList>
    </citation>
    <scope>NUCLEOTIDE SEQUENCE [LARGE SCALE GENOMIC DNA]</scope>
    <source>
        <strain evidence="7">B10K-DU-004-15</strain>
        <tissue evidence="7">Mixed tissue sample</tissue>
    </source>
</reference>
<evidence type="ECO:0000313" key="7">
    <source>
        <dbReference type="EMBL" id="NWQ72097.1"/>
    </source>
</evidence>
<dbReference type="GO" id="GO:0005802">
    <property type="term" value="C:trans-Golgi network"/>
    <property type="evidence" value="ECO:0007669"/>
    <property type="project" value="TreeGrafter"/>
</dbReference>
<name>A0A7K4RG64_9TYRA</name>
<dbReference type="EMBL" id="VYZA01003805">
    <property type="protein sequence ID" value="NWQ72097.1"/>
    <property type="molecule type" value="Genomic_DNA"/>
</dbReference>
<dbReference type="GO" id="GO:0070273">
    <property type="term" value="F:phosphatidylinositol-4-phosphate binding"/>
    <property type="evidence" value="ECO:0007669"/>
    <property type="project" value="InterPro"/>
</dbReference>
<dbReference type="InterPro" id="IPR038261">
    <property type="entry name" value="GPP34-like_sf"/>
</dbReference>
<sequence>LPSQVLLTSDAPTGDVLLDETLQHIKATEPPETVPTWIELLTGETWNPFKLQFQLRHVRERLAKALVEKGVLSTARQNFVLFAVTTHPVSDASEKRRLLRRLRDGLLERPRLLRRRTLALLVLARSSDLLDAVLGGLGEGGAELAASRARDLLDADPELAAAQAGGRAGSDMIWAVLAAFNK</sequence>
<comment type="similarity">
    <text evidence="3">Belongs to the GOLPH3/VPS74 family.</text>
</comment>
<dbReference type="PANTHER" id="PTHR12704">
    <property type="entry name" value="TRANS-GOLGI PROTEIN GMX33"/>
    <property type="match status" value="1"/>
</dbReference>
<feature type="non-terminal residue" evidence="7">
    <location>
        <position position="1"/>
    </location>
</feature>
<keyword evidence="6" id="KW-0472">Membrane</keyword>
<keyword evidence="4" id="KW-0333">Golgi apparatus</keyword>